<feature type="compositionally biased region" description="Polar residues" evidence="1">
    <location>
        <begin position="11"/>
        <end position="22"/>
    </location>
</feature>
<dbReference type="Pfam" id="PF17667">
    <property type="entry name" value="Pkinase_fungal"/>
    <property type="match status" value="1"/>
</dbReference>
<dbReference type="PROSITE" id="PS50011">
    <property type="entry name" value="PROTEIN_KINASE_DOM"/>
    <property type="match status" value="1"/>
</dbReference>
<dbReference type="InterPro" id="IPR011009">
    <property type="entry name" value="Kinase-like_dom_sf"/>
</dbReference>
<dbReference type="GO" id="GO:0005524">
    <property type="term" value="F:ATP binding"/>
    <property type="evidence" value="ECO:0007669"/>
    <property type="project" value="InterPro"/>
</dbReference>
<evidence type="ECO:0000313" key="3">
    <source>
        <dbReference type="EMBL" id="KAF5316633.1"/>
    </source>
</evidence>
<evidence type="ECO:0000256" key="1">
    <source>
        <dbReference type="SAM" id="MobiDB-lite"/>
    </source>
</evidence>
<sequence>MTIIPLEPKTPTGQTFKPSQLPNVRGTPRRAPQDADDELTNEIRARVAKAMNSETLLCSIDKFLAHYGPYKVKPNDVKDCKAALIKTGILKRSGGDYRWAKYQKNPSEMASDMDPNNTERTEPKIFAHMLEIVEKIYSYAGARRENEYKFELVPYRYLKAAIGGTNHKMDACIVEAQTPGKLDVSTGIAPHEFKVERDATDQIEVRQQIVGDCQHIMCDDPRRMFMFGVTIEDAFFSLWYLSRSHSVKALAFNWLTGKGIDRFIEIYLSFAFAKPADLGVDPHVKKASPPDPEDKEGQQYIYELPVQEAISSNDDTQGRRTRQAAAADRLKTQTFKYFKTVHEINQMRPYCISGRTTRIWVVTEVKSFDDEDPVENGKHVILKDVWLEADKPTEAENMVKIFEDVEKRLALAKEAGGDGWMVHFMQNDECFTEFDQGTKDRLQDLLTDDKYKSLFLTKIHAWKGRVSKEVSTSAKFSRKGVDIFAEVKRVGEEPKANRAPTKTWTETRTQSNPSGPLEGKARTVKDPKAFRRYAPRQQSRFVYEEVCLELADVKTMGNFMHVINQALDALRILFCAGWVHRDISEGNILTYTEDGEWKVKLSDLEFSEKLGYGQSRTDPRTGTPYYIVELSPGRPRRAGKNAGAIRLWGG</sequence>
<feature type="compositionally biased region" description="Polar residues" evidence="1">
    <location>
        <begin position="500"/>
        <end position="514"/>
    </location>
</feature>
<gene>
    <name evidence="3" type="ORF">D9619_006095</name>
</gene>
<keyword evidence="4" id="KW-1185">Reference proteome</keyword>
<reference evidence="3 4" key="1">
    <citation type="journal article" date="2020" name="ISME J.">
        <title>Uncovering the hidden diversity of litter-decomposition mechanisms in mushroom-forming fungi.</title>
        <authorList>
            <person name="Floudas D."/>
            <person name="Bentzer J."/>
            <person name="Ahren D."/>
            <person name="Johansson T."/>
            <person name="Persson P."/>
            <person name="Tunlid A."/>
        </authorList>
    </citation>
    <scope>NUCLEOTIDE SEQUENCE [LARGE SCALE GENOMIC DNA]</scope>
    <source>
        <strain evidence="3 4">CBS 101986</strain>
    </source>
</reference>
<name>A0A8H5EYE5_9AGAR</name>
<dbReference type="Gene3D" id="1.10.510.10">
    <property type="entry name" value="Transferase(Phosphotransferase) domain 1"/>
    <property type="match status" value="1"/>
</dbReference>
<feature type="region of interest" description="Disordered" evidence="1">
    <location>
        <begin position="495"/>
        <end position="521"/>
    </location>
</feature>
<feature type="region of interest" description="Disordered" evidence="1">
    <location>
        <begin position="1"/>
        <end position="37"/>
    </location>
</feature>
<dbReference type="PANTHER" id="PTHR38248">
    <property type="entry name" value="FUNK1 6"/>
    <property type="match status" value="1"/>
</dbReference>
<dbReference type="EMBL" id="JAACJJ010000042">
    <property type="protein sequence ID" value="KAF5316633.1"/>
    <property type="molecule type" value="Genomic_DNA"/>
</dbReference>
<dbReference type="SUPFAM" id="SSF56112">
    <property type="entry name" value="Protein kinase-like (PK-like)"/>
    <property type="match status" value="1"/>
</dbReference>
<proteinExistence type="predicted"/>
<evidence type="ECO:0000259" key="2">
    <source>
        <dbReference type="PROSITE" id="PS50011"/>
    </source>
</evidence>
<comment type="caution">
    <text evidence="3">The sequence shown here is derived from an EMBL/GenBank/DDBJ whole genome shotgun (WGS) entry which is preliminary data.</text>
</comment>
<protein>
    <recommendedName>
        <fullName evidence="2">Protein kinase domain-containing protein</fullName>
    </recommendedName>
</protein>
<feature type="domain" description="Protein kinase" evidence="2">
    <location>
        <begin position="324"/>
        <end position="650"/>
    </location>
</feature>
<dbReference type="GO" id="GO:0004672">
    <property type="term" value="F:protein kinase activity"/>
    <property type="evidence" value="ECO:0007669"/>
    <property type="project" value="InterPro"/>
</dbReference>
<dbReference type="InterPro" id="IPR040976">
    <property type="entry name" value="Pkinase_fungal"/>
</dbReference>
<accession>A0A8H5EYE5</accession>
<dbReference type="Proteomes" id="UP000567179">
    <property type="component" value="Unassembled WGS sequence"/>
</dbReference>
<dbReference type="OrthoDB" id="3271139at2759"/>
<dbReference type="InterPro" id="IPR000719">
    <property type="entry name" value="Prot_kinase_dom"/>
</dbReference>
<dbReference type="PANTHER" id="PTHR38248:SF2">
    <property type="entry name" value="FUNK1 11"/>
    <property type="match status" value="1"/>
</dbReference>
<organism evidence="3 4">
    <name type="scientific">Psilocybe cf. subviscida</name>
    <dbReference type="NCBI Taxonomy" id="2480587"/>
    <lineage>
        <taxon>Eukaryota</taxon>
        <taxon>Fungi</taxon>
        <taxon>Dikarya</taxon>
        <taxon>Basidiomycota</taxon>
        <taxon>Agaricomycotina</taxon>
        <taxon>Agaricomycetes</taxon>
        <taxon>Agaricomycetidae</taxon>
        <taxon>Agaricales</taxon>
        <taxon>Agaricineae</taxon>
        <taxon>Strophariaceae</taxon>
        <taxon>Psilocybe</taxon>
    </lineage>
</organism>
<evidence type="ECO:0000313" key="4">
    <source>
        <dbReference type="Proteomes" id="UP000567179"/>
    </source>
</evidence>
<dbReference type="AlphaFoldDB" id="A0A8H5EYE5"/>